<evidence type="ECO:0000256" key="1">
    <source>
        <dbReference type="SAM" id="Phobius"/>
    </source>
</evidence>
<proteinExistence type="predicted"/>
<keyword evidence="4" id="KW-1185">Reference proteome</keyword>
<evidence type="ECO:0000313" key="3">
    <source>
        <dbReference type="EMBL" id="MCD1655082.1"/>
    </source>
</evidence>
<keyword evidence="1" id="KW-0472">Membrane</keyword>
<feature type="transmembrane region" description="Helical" evidence="1">
    <location>
        <begin position="88"/>
        <end position="105"/>
    </location>
</feature>
<evidence type="ECO:0000313" key="4">
    <source>
        <dbReference type="Proteomes" id="UP001198163"/>
    </source>
</evidence>
<protein>
    <submittedName>
        <fullName evidence="3">Sulfite exporter TauE/SafE family protein</fullName>
    </submittedName>
</protein>
<feature type="transmembrane region" description="Helical" evidence="1">
    <location>
        <begin position="191"/>
        <end position="216"/>
    </location>
</feature>
<feature type="domain" description="Urease accessory protein UreH-like transmembrane" evidence="2">
    <location>
        <begin position="12"/>
        <end position="236"/>
    </location>
</feature>
<dbReference type="Proteomes" id="UP001198163">
    <property type="component" value="Unassembled WGS sequence"/>
</dbReference>
<feature type="transmembrane region" description="Helical" evidence="1">
    <location>
        <begin position="12"/>
        <end position="35"/>
    </location>
</feature>
<organism evidence="3 4">
    <name type="scientific">Teretinema zuelzerae</name>
    <dbReference type="NCBI Taxonomy" id="156"/>
    <lineage>
        <taxon>Bacteria</taxon>
        <taxon>Pseudomonadati</taxon>
        <taxon>Spirochaetota</taxon>
        <taxon>Spirochaetia</taxon>
        <taxon>Spirochaetales</taxon>
        <taxon>Treponemataceae</taxon>
        <taxon>Teretinema</taxon>
    </lineage>
</organism>
<dbReference type="AlphaFoldDB" id="A0AAE3EI39"/>
<dbReference type="RefSeq" id="WP_230755868.1">
    <property type="nucleotide sequence ID" value="NZ_JAINWA010000003.1"/>
</dbReference>
<gene>
    <name evidence="3" type="ORF">K7J14_10265</name>
</gene>
<dbReference type="Pfam" id="PF13386">
    <property type="entry name" value="DsbD_2"/>
    <property type="match status" value="1"/>
</dbReference>
<dbReference type="InterPro" id="IPR039447">
    <property type="entry name" value="UreH-like_TM_dom"/>
</dbReference>
<dbReference type="EMBL" id="JAINWA010000003">
    <property type="protein sequence ID" value="MCD1655082.1"/>
    <property type="molecule type" value="Genomic_DNA"/>
</dbReference>
<keyword evidence="1" id="KW-0812">Transmembrane</keyword>
<feature type="transmembrane region" description="Helical" evidence="1">
    <location>
        <begin position="228"/>
        <end position="247"/>
    </location>
</feature>
<comment type="caution">
    <text evidence="3">The sequence shown here is derived from an EMBL/GenBank/DDBJ whole genome shotgun (WGS) entry which is preliminary data.</text>
</comment>
<keyword evidence="1" id="KW-1133">Transmembrane helix</keyword>
<accession>A0AAE3EI39</accession>
<reference evidence="3" key="1">
    <citation type="submission" date="2021-08" db="EMBL/GenBank/DDBJ databases">
        <title>Comparative analyses of Brucepasteria parasyntrophica and Teretinema zuelzerae.</title>
        <authorList>
            <person name="Song Y."/>
            <person name="Brune A."/>
        </authorList>
    </citation>
    <scope>NUCLEOTIDE SEQUENCE</scope>
    <source>
        <strain evidence="3">DSM 1903</strain>
    </source>
</reference>
<name>A0AAE3EI39_9SPIR</name>
<evidence type="ECO:0000259" key="2">
    <source>
        <dbReference type="Pfam" id="PF13386"/>
    </source>
</evidence>
<sequence>MKVFFSSFAEPLALGLSTGTWCAMYCVPVLLPFLLGRDESGYKKNSLLIAFFLLGRLAAYGAIGFALSRLGLLAMEYFDPVLARRLSSGAYLVCGIVLASGIYAGRCASCKTALSPDSAVQTGSRRPGFPTEFESNLNPRRNALAAAALLIGGGDRRVSFLSGMSVGFHICPAFWTAAFRSAASPSAAGGVLYFSLFYIGTLPFFLPLAGVPFASARRESLRRIARTTQLLIGAYFIIFAGFIPLAFGR</sequence>
<feature type="transmembrane region" description="Helical" evidence="1">
    <location>
        <begin position="47"/>
        <end position="68"/>
    </location>
</feature>
<feature type="transmembrane region" description="Helical" evidence="1">
    <location>
        <begin position="158"/>
        <end position="179"/>
    </location>
</feature>